<organism evidence="16 17">
    <name type="scientific">Pedobacter cryoconitis</name>
    <dbReference type="NCBI Taxonomy" id="188932"/>
    <lineage>
        <taxon>Bacteria</taxon>
        <taxon>Pseudomonadati</taxon>
        <taxon>Bacteroidota</taxon>
        <taxon>Sphingobacteriia</taxon>
        <taxon>Sphingobacteriales</taxon>
        <taxon>Sphingobacteriaceae</taxon>
        <taxon>Pedobacter</taxon>
    </lineage>
</organism>
<dbReference type="GO" id="GO:0005524">
    <property type="term" value="F:ATP binding"/>
    <property type="evidence" value="ECO:0007669"/>
    <property type="project" value="UniProtKB-KW"/>
</dbReference>
<dbReference type="GO" id="GO:0016020">
    <property type="term" value="C:membrane"/>
    <property type="evidence" value="ECO:0007669"/>
    <property type="project" value="UniProtKB-SubCell"/>
</dbReference>
<dbReference type="Pfam" id="PF08447">
    <property type="entry name" value="PAS_3"/>
    <property type="match status" value="1"/>
</dbReference>
<dbReference type="GO" id="GO:0000156">
    <property type="term" value="F:phosphorelay response regulator activity"/>
    <property type="evidence" value="ECO:0007669"/>
    <property type="project" value="TreeGrafter"/>
</dbReference>
<dbReference type="SMART" id="SM00388">
    <property type="entry name" value="HisKA"/>
    <property type="match status" value="1"/>
</dbReference>
<name>A0A7W9E0K4_9SPHI</name>
<keyword evidence="11" id="KW-0902">Two-component regulatory system</keyword>
<dbReference type="InterPro" id="IPR003594">
    <property type="entry name" value="HATPase_dom"/>
</dbReference>
<evidence type="ECO:0000256" key="13">
    <source>
        <dbReference type="SAM" id="Phobius"/>
    </source>
</evidence>
<keyword evidence="6 13" id="KW-0812">Transmembrane</keyword>
<feature type="transmembrane region" description="Helical" evidence="13">
    <location>
        <begin position="12"/>
        <end position="33"/>
    </location>
</feature>
<dbReference type="InterPro" id="IPR003661">
    <property type="entry name" value="HisK_dim/P_dom"/>
</dbReference>
<accession>A0A7W9E0K4</accession>
<dbReference type="GO" id="GO:0000155">
    <property type="term" value="F:phosphorelay sensor kinase activity"/>
    <property type="evidence" value="ECO:0007669"/>
    <property type="project" value="InterPro"/>
</dbReference>
<dbReference type="AlphaFoldDB" id="A0A7W9E0K4"/>
<keyword evidence="12 13" id="KW-0472">Membrane</keyword>
<evidence type="ECO:0000259" key="14">
    <source>
        <dbReference type="PROSITE" id="PS50109"/>
    </source>
</evidence>
<dbReference type="PRINTS" id="PR00344">
    <property type="entry name" value="BCTRLSENSOR"/>
</dbReference>
<dbReference type="InterPro" id="IPR036890">
    <property type="entry name" value="HATPase_C_sf"/>
</dbReference>
<evidence type="ECO:0000256" key="12">
    <source>
        <dbReference type="ARBA" id="ARBA00023136"/>
    </source>
</evidence>
<comment type="caution">
    <text evidence="16">The sequence shown here is derived from an EMBL/GenBank/DDBJ whole genome shotgun (WGS) entry which is preliminary data.</text>
</comment>
<evidence type="ECO:0000256" key="9">
    <source>
        <dbReference type="ARBA" id="ARBA00022840"/>
    </source>
</evidence>
<evidence type="ECO:0000256" key="7">
    <source>
        <dbReference type="ARBA" id="ARBA00022741"/>
    </source>
</evidence>
<dbReference type="Gene3D" id="3.30.450.20">
    <property type="entry name" value="PAS domain"/>
    <property type="match status" value="1"/>
</dbReference>
<dbReference type="Proteomes" id="UP000537204">
    <property type="component" value="Unassembled WGS sequence"/>
</dbReference>
<evidence type="ECO:0000256" key="3">
    <source>
        <dbReference type="ARBA" id="ARBA00012438"/>
    </source>
</evidence>
<dbReference type="PANTHER" id="PTHR42878">
    <property type="entry name" value="TWO-COMPONENT HISTIDINE KINASE"/>
    <property type="match status" value="1"/>
</dbReference>
<dbReference type="InterPro" id="IPR013655">
    <property type="entry name" value="PAS_fold_3"/>
</dbReference>
<comment type="subcellular location">
    <subcellularLocation>
        <location evidence="2">Membrane</location>
        <topology evidence="2">Multi-pass membrane protein</topology>
    </subcellularLocation>
</comment>
<evidence type="ECO:0000256" key="10">
    <source>
        <dbReference type="ARBA" id="ARBA00022989"/>
    </source>
</evidence>
<evidence type="ECO:0000259" key="15">
    <source>
        <dbReference type="PROSITE" id="PS50112"/>
    </source>
</evidence>
<dbReference type="Gene3D" id="1.10.287.130">
    <property type="match status" value="1"/>
</dbReference>
<dbReference type="InterPro" id="IPR005467">
    <property type="entry name" value="His_kinase_dom"/>
</dbReference>
<dbReference type="SUPFAM" id="SSF55874">
    <property type="entry name" value="ATPase domain of HSP90 chaperone/DNA topoisomerase II/histidine kinase"/>
    <property type="match status" value="1"/>
</dbReference>
<dbReference type="PROSITE" id="PS50112">
    <property type="entry name" value="PAS"/>
    <property type="match status" value="1"/>
</dbReference>
<evidence type="ECO:0000256" key="1">
    <source>
        <dbReference type="ARBA" id="ARBA00000085"/>
    </source>
</evidence>
<keyword evidence="4" id="KW-0597">Phosphoprotein</keyword>
<evidence type="ECO:0000256" key="6">
    <source>
        <dbReference type="ARBA" id="ARBA00022692"/>
    </source>
</evidence>
<keyword evidence="7" id="KW-0547">Nucleotide-binding</keyword>
<dbReference type="InterPro" id="IPR036097">
    <property type="entry name" value="HisK_dim/P_sf"/>
</dbReference>
<dbReference type="EMBL" id="JACHCE010000009">
    <property type="protein sequence ID" value="MBB5638542.1"/>
    <property type="molecule type" value="Genomic_DNA"/>
</dbReference>
<gene>
    <name evidence="16" type="ORF">HDE68_004474</name>
</gene>
<reference evidence="16 17" key="1">
    <citation type="submission" date="2020-08" db="EMBL/GenBank/DDBJ databases">
        <title>Genomic Encyclopedia of Type Strains, Phase IV (KMG-V): Genome sequencing to study the core and pangenomes of soil and plant-associated prokaryotes.</title>
        <authorList>
            <person name="Whitman W."/>
        </authorList>
    </citation>
    <scope>NUCLEOTIDE SEQUENCE [LARGE SCALE GENOMIC DNA]</scope>
    <source>
        <strain evidence="16 17">S3M1</strain>
    </source>
</reference>
<evidence type="ECO:0000256" key="2">
    <source>
        <dbReference type="ARBA" id="ARBA00004141"/>
    </source>
</evidence>
<feature type="transmembrane region" description="Helical" evidence="13">
    <location>
        <begin position="39"/>
        <end position="58"/>
    </location>
</feature>
<proteinExistence type="predicted"/>
<dbReference type="InterPro" id="IPR035965">
    <property type="entry name" value="PAS-like_dom_sf"/>
</dbReference>
<dbReference type="Gene3D" id="3.30.565.10">
    <property type="entry name" value="Histidine kinase-like ATPase, C-terminal domain"/>
    <property type="match status" value="1"/>
</dbReference>
<dbReference type="CDD" id="cd00082">
    <property type="entry name" value="HisKA"/>
    <property type="match status" value="1"/>
</dbReference>
<dbReference type="EC" id="2.7.13.3" evidence="3"/>
<dbReference type="InterPro" id="IPR000014">
    <property type="entry name" value="PAS"/>
</dbReference>
<keyword evidence="8" id="KW-0418">Kinase</keyword>
<keyword evidence="5" id="KW-0808">Transferase</keyword>
<sequence>MKLFTAYITAKRCFYLLILLLLLIILSGVFNFFSAHLILIFHILLLITVLVLFVISSANDKKKSEPLRYKEVKAHLQSYPEDNETGFTTIADQIPFMVWRSDEDGRCIYVNRKWVEFTGVSYQESLGFGFIKTMAIQENHHRRQEWWKMIKGHQPYEIKFQIRSASGELHWALAQANAYHIDHVFMGYIGSIIDITEQENSTIAIQELSDRKDEFLSIASHELKTPLTSIKALFQLIERNLSPDHKVYHFLERANNNILRLETLISDLLDVSKINAGKLNYEHTEFAFQEMMAEAILSMQNIAPNHHFIVKRSDAVKFTGDRFRLEQVIFNFLSNAIKYSPEGKEIIISSEVINRNIIVSVQDFGIGIQKENLSKIFNRYYRVDNTVMKFDGLGLGLFISSEIIKRHNGSFWIESELGKGSTFYFILPLTDQRIHAEVNTDEFSYYQDETINLQFNAQKNRMDVNWTGYQNFISVQNGCLIMLDLVKKCQAVKVLNDNSKVMGNWSEASDWVSAECLPALAEAGVKYIAWIYSPSIFSQLAADKSADLVLSNITVQFFNDQTSAALWLDTADQ</sequence>
<comment type="catalytic activity">
    <reaction evidence="1">
        <text>ATP + protein L-histidine = ADP + protein N-phospho-L-histidine.</text>
        <dbReference type="EC" id="2.7.13.3"/>
    </reaction>
</comment>
<evidence type="ECO:0000256" key="4">
    <source>
        <dbReference type="ARBA" id="ARBA00022553"/>
    </source>
</evidence>
<dbReference type="SUPFAM" id="SSF47384">
    <property type="entry name" value="Homodimeric domain of signal transducing histidine kinase"/>
    <property type="match status" value="1"/>
</dbReference>
<protein>
    <recommendedName>
        <fullName evidence="3">histidine kinase</fullName>
        <ecNumber evidence="3">2.7.13.3</ecNumber>
    </recommendedName>
</protein>
<evidence type="ECO:0000313" key="16">
    <source>
        <dbReference type="EMBL" id="MBB5638542.1"/>
    </source>
</evidence>
<dbReference type="FunFam" id="3.30.565.10:FF:000006">
    <property type="entry name" value="Sensor histidine kinase WalK"/>
    <property type="match status" value="1"/>
</dbReference>
<evidence type="ECO:0000256" key="11">
    <source>
        <dbReference type="ARBA" id="ARBA00023012"/>
    </source>
</evidence>
<dbReference type="SUPFAM" id="SSF55785">
    <property type="entry name" value="PYP-like sensor domain (PAS domain)"/>
    <property type="match status" value="1"/>
</dbReference>
<feature type="domain" description="Histidine kinase" evidence="14">
    <location>
        <begin position="218"/>
        <end position="431"/>
    </location>
</feature>
<dbReference type="SMART" id="SM00387">
    <property type="entry name" value="HATPase_c"/>
    <property type="match status" value="1"/>
</dbReference>
<evidence type="ECO:0000313" key="17">
    <source>
        <dbReference type="Proteomes" id="UP000537204"/>
    </source>
</evidence>
<dbReference type="GO" id="GO:0030295">
    <property type="term" value="F:protein kinase activator activity"/>
    <property type="evidence" value="ECO:0007669"/>
    <property type="project" value="TreeGrafter"/>
</dbReference>
<dbReference type="InterPro" id="IPR050351">
    <property type="entry name" value="BphY/WalK/GraS-like"/>
</dbReference>
<dbReference type="CDD" id="cd00130">
    <property type="entry name" value="PAS"/>
    <property type="match status" value="1"/>
</dbReference>
<keyword evidence="9" id="KW-0067">ATP-binding</keyword>
<dbReference type="PANTHER" id="PTHR42878:SF7">
    <property type="entry name" value="SENSOR HISTIDINE KINASE GLRK"/>
    <property type="match status" value="1"/>
</dbReference>
<dbReference type="Pfam" id="PF02518">
    <property type="entry name" value="HATPase_c"/>
    <property type="match status" value="1"/>
</dbReference>
<feature type="domain" description="PAS" evidence="15">
    <location>
        <begin position="83"/>
        <end position="127"/>
    </location>
</feature>
<dbReference type="PROSITE" id="PS50109">
    <property type="entry name" value="HIS_KIN"/>
    <property type="match status" value="1"/>
</dbReference>
<keyword evidence="10 13" id="KW-1133">Transmembrane helix</keyword>
<dbReference type="InterPro" id="IPR004358">
    <property type="entry name" value="Sig_transdc_His_kin-like_C"/>
</dbReference>
<dbReference type="NCBIfam" id="TIGR00229">
    <property type="entry name" value="sensory_box"/>
    <property type="match status" value="1"/>
</dbReference>
<dbReference type="GO" id="GO:0007234">
    <property type="term" value="P:osmosensory signaling via phosphorelay pathway"/>
    <property type="evidence" value="ECO:0007669"/>
    <property type="project" value="TreeGrafter"/>
</dbReference>
<evidence type="ECO:0000256" key="5">
    <source>
        <dbReference type="ARBA" id="ARBA00022679"/>
    </source>
</evidence>
<dbReference type="RefSeq" id="WP_183884359.1">
    <property type="nucleotide sequence ID" value="NZ_JACHCE010000009.1"/>
</dbReference>
<dbReference type="Pfam" id="PF00512">
    <property type="entry name" value="HisKA"/>
    <property type="match status" value="1"/>
</dbReference>
<evidence type="ECO:0000256" key="8">
    <source>
        <dbReference type="ARBA" id="ARBA00022777"/>
    </source>
</evidence>